<evidence type="ECO:0000256" key="3">
    <source>
        <dbReference type="ARBA" id="ARBA00022519"/>
    </source>
</evidence>
<dbReference type="CDD" id="cd01638">
    <property type="entry name" value="CysQ"/>
    <property type="match status" value="1"/>
</dbReference>
<comment type="similarity">
    <text evidence="1 6">Belongs to the inositol monophosphatase superfamily. CysQ family.</text>
</comment>
<feature type="binding site" evidence="6">
    <location>
        <position position="82"/>
    </location>
    <ligand>
        <name>Mg(2+)</name>
        <dbReference type="ChEBI" id="CHEBI:18420"/>
        <label>2</label>
    </ligand>
</feature>
<keyword evidence="2 6" id="KW-1003">Cell membrane</keyword>
<evidence type="ECO:0000313" key="8">
    <source>
        <dbReference type="EMBL" id="GEO85561.1"/>
    </source>
</evidence>
<dbReference type="InterPro" id="IPR006240">
    <property type="entry name" value="CysQ"/>
</dbReference>
<dbReference type="AlphaFoldDB" id="A0A512HJF0"/>
<feature type="binding site" evidence="6">
    <location>
        <position position="62"/>
    </location>
    <ligand>
        <name>Mg(2+)</name>
        <dbReference type="ChEBI" id="CHEBI:18420"/>
        <label>1</label>
    </ligand>
</feature>
<dbReference type="SUPFAM" id="SSF56655">
    <property type="entry name" value="Carbohydrate phosphatase"/>
    <property type="match status" value="1"/>
</dbReference>
<dbReference type="GO" id="GO:0008441">
    <property type="term" value="F:3'(2'),5'-bisphosphate nucleotidase activity"/>
    <property type="evidence" value="ECO:0007669"/>
    <property type="project" value="UniProtKB-UniRule"/>
</dbReference>
<organism evidence="8 9">
    <name type="scientific">Ciceribacter naphthalenivorans</name>
    <dbReference type="NCBI Taxonomy" id="1118451"/>
    <lineage>
        <taxon>Bacteria</taxon>
        <taxon>Pseudomonadati</taxon>
        <taxon>Pseudomonadota</taxon>
        <taxon>Alphaproteobacteria</taxon>
        <taxon>Hyphomicrobiales</taxon>
        <taxon>Rhizobiaceae</taxon>
        <taxon>Ciceribacter</taxon>
    </lineage>
</organism>
<dbReference type="GO" id="GO:0000287">
    <property type="term" value="F:magnesium ion binding"/>
    <property type="evidence" value="ECO:0007669"/>
    <property type="project" value="UniProtKB-UniRule"/>
</dbReference>
<feature type="binding site" evidence="7">
    <location>
        <position position="62"/>
    </location>
    <ligand>
        <name>Mg(2+)</name>
        <dbReference type="ChEBI" id="CHEBI:18420"/>
        <label>1</label>
        <note>catalytic</note>
    </ligand>
</feature>
<keyword evidence="3 6" id="KW-0997">Cell inner membrane</keyword>
<evidence type="ECO:0000256" key="4">
    <source>
        <dbReference type="ARBA" id="ARBA00022801"/>
    </source>
</evidence>
<comment type="cofactor">
    <cofactor evidence="6 7">
        <name>Mg(2+)</name>
        <dbReference type="ChEBI" id="CHEBI:18420"/>
    </cofactor>
</comment>
<feature type="binding site" evidence="6">
    <location>
        <position position="211"/>
    </location>
    <ligand>
        <name>substrate</name>
    </ligand>
</feature>
<evidence type="ECO:0000256" key="6">
    <source>
        <dbReference type="HAMAP-Rule" id="MF_02095"/>
    </source>
</evidence>
<dbReference type="HAMAP" id="MF_02095">
    <property type="entry name" value="CysQ"/>
    <property type="match status" value="1"/>
</dbReference>
<feature type="binding site" evidence="6">
    <location>
        <position position="82"/>
    </location>
    <ligand>
        <name>Mg(2+)</name>
        <dbReference type="ChEBI" id="CHEBI:18420"/>
        <label>1</label>
    </ligand>
</feature>
<gene>
    <name evidence="6" type="primary">cysQ</name>
    <name evidence="8" type="ORF">RNA01_24930</name>
</gene>
<dbReference type="Gene3D" id="3.30.540.10">
    <property type="entry name" value="Fructose-1,6-Bisphosphatase, subunit A, domain 1"/>
    <property type="match status" value="1"/>
</dbReference>
<keyword evidence="9" id="KW-1185">Reference proteome</keyword>
<feature type="binding site" evidence="7">
    <location>
        <position position="85"/>
    </location>
    <ligand>
        <name>Mg(2+)</name>
        <dbReference type="ChEBI" id="CHEBI:18420"/>
        <label>1</label>
        <note>catalytic</note>
    </ligand>
</feature>
<reference evidence="8 9" key="1">
    <citation type="submission" date="2019-07" db="EMBL/GenBank/DDBJ databases">
        <title>Whole genome shotgun sequence of Rhizobium naphthalenivorans NBRC 107585.</title>
        <authorList>
            <person name="Hosoyama A."/>
            <person name="Uohara A."/>
            <person name="Ohji S."/>
            <person name="Ichikawa N."/>
        </authorList>
    </citation>
    <scope>NUCLEOTIDE SEQUENCE [LARGE SCALE GENOMIC DNA]</scope>
    <source>
        <strain evidence="8 9">NBRC 107585</strain>
    </source>
</reference>
<dbReference type="GO" id="GO:0005886">
    <property type="term" value="C:plasma membrane"/>
    <property type="evidence" value="ECO:0007669"/>
    <property type="project" value="UniProtKB-SubCell"/>
</dbReference>
<dbReference type="RefSeq" id="WP_147180535.1">
    <property type="nucleotide sequence ID" value="NZ_BJZP01000011.1"/>
</dbReference>
<protein>
    <recommendedName>
        <fullName evidence="6">3'(2'),5'-bisphosphate nucleotidase CysQ</fullName>
        <ecNumber evidence="6">3.1.3.7</ecNumber>
    </recommendedName>
    <alternativeName>
        <fullName evidence="6">3'(2'),5-bisphosphonucleoside 3'(2')-phosphohydrolase</fullName>
    </alternativeName>
    <alternativeName>
        <fullName evidence="6">3'-phosphoadenosine 5'-phosphate phosphatase</fullName>
        <shortName evidence="6">PAP phosphatase</shortName>
    </alternativeName>
</protein>
<feature type="binding site" evidence="6">
    <location>
        <position position="211"/>
    </location>
    <ligand>
        <name>Mg(2+)</name>
        <dbReference type="ChEBI" id="CHEBI:18420"/>
        <label>2</label>
    </ligand>
</feature>
<evidence type="ECO:0000256" key="7">
    <source>
        <dbReference type="PIRSR" id="PIRSR600760-2"/>
    </source>
</evidence>
<comment type="caution">
    <text evidence="8">The sequence shown here is derived from an EMBL/GenBank/DDBJ whole genome shotgun (WGS) entry which is preliminary data.</text>
</comment>
<dbReference type="InterPro" id="IPR020550">
    <property type="entry name" value="Inositol_monophosphatase_CS"/>
</dbReference>
<dbReference type="GO" id="GO:0046854">
    <property type="term" value="P:phosphatidylinositol phosphate biosynthetic process"/>
    <property type="evidence" value="ECO:0007669"/>
    <property type="project" value="InterPro"/>
</dbReference>
<dbReference type="Gene3D" id="3.40.190.80">
    <property type="match status" value="1"/>
</dbReference>
<dbReference type="Pfam" id="PF00459">
    <property type="entry name" value="Inositol_P"/>
    <property type="match status" value="1"/>
</dbReference>
<dbReference type="PRINTS" id="PR00377">
    <property type="entry name" value="IMPHPHTASES"/>
</dbReference>
<comment type="catalytic activity">
    <reaction evidence="6">
        <text>adenosine 3',5'-bisphosphate + H2O = AMP + phosphate</text>
        <dbReference type="Rhea" id="RHEA:10040"/>
        <dbReference type="ChEBI" id="CHEBI:15377"/>
        <dbReference type="ChEBI" id="CHEBI:43474"/>
        <dbReference type="ChEBI" id="CHEBI:58343"/>
        <dbReference type="ChEBI" id="CHEBI:456215"/>
        <dbReference type="EC" id="3.1.3.7"/>
    </reaction>
</comment>
<dbReference type="EMBL" id="BJZP01000011">
    <property type="protein sequence ID" value="GEO85561.1"/>
    <property type="molecule type" value="Genomic_DNA"/>
</dbReference>
<keyword evidence="5 6" id="KW-0472">Membrane</keyword>
<dbReference type="NCBIfam" id="TIGR01331">
    <property type="entry name" value="bisphos_cysQ"/>
    <property type="match status" value="1"/>
</dbReference>
<dbReference type="GO" id="GO:0000103">
    <property type="term" value="P:sulfate assimilation"/>
    <property type="evidence" value="ECO:0007669"/>
    <property type="project" value="TreeGrafter"/>
</dbReference>
<sequence length="273" mass="28483">MMRLFEQAALAAGRAILDVCAAGPHVTLKSDASPVTEADQRAETIILAALAKAMPDVPVVAEEAVAAGNVPDTNGRSFLLVDPLDGTREFIAGRPEFTVNIALIEDGVPLAGIVYAPALGVAYLGSKAGAEKLTVSPNFEVTERHPITVRPCPSVPLAVASRSHNSPETERYLKDNGITEHCSIGSSLKFCLLAEGAADIYPRFSRTMEWDTAAGDAVLRAAGGATLCLDGRPLAYGKRHQLSDVDFANPFFIAHGADAKASCSASGADSVAP</sequence>
<accession>A0A512HJF0</accession>
<evidence type="ECO:0000256" key="1">
    <source>
        <dbReference type="ARBA" id="ARBA00005289"/>
    </source>
</evidence>
<comment type="function">
    <text evidence="6">Converts adenosine-3',5'-bisphosphate (PAP) to AMP.</text>
</comment>
<evidence type="ECO:0000256" key="5">
    <source>
        <dbReference type="ARBA" id="ARBA00023136"/>
    </source>
</evidence>
<dbReference type="PANTHER" id="PTHR43028:SF5">
    <property type="entry name" value="3'(2'),5'-BISPHOSPHATE NUCLEOTIDASE 1"/>
    <property type="match status" value="1"/>
</dbReference>
<dbReference type="PANTHER" id="PTHR43028">
    <property type="entry name" value="3'(2'),5'-BISPHOSPHATE NUCLEOTIDASE 1"/>
    <property type="match status" value="1"/>
</dbReference>
<dbReference type="OrthoDB" id="9785695at2"/>
<feature type="binding site" evidence="7">
    <location>
        <position position="82"/>
    </location>
    <ligand>
        <name>Mg(2+)</name>
        <dbReference type="ChEBI" id="CHEBI:18420"/>
        <label>1</label>
        <note>catalytic</note>
    </ligand>
</feature>
<proteinExistence type="inferred from homology"/>
<comment type="subcellular location">
    <subcellularLocation>
        <location evidence="6">Cell inner membrane</location>
        <topology evidence="6">Peripheral membrane protein</topology>
        <orientation evidence="6">Cytoplasmic side</orientation>
    </subcellularLocation>
</comment>
<feature type="binding site" evidence="7">
    <location>
        <position position="84"/>
    </location>
    <ligand>
        <name>Mg(2+)</name>
        <dbReference type="ChEBI" id="CHEBI:18420"/>
        <label>1</label>
        <note>catalytic</note>
    </ligand>
</feature>
<dbReference type="Proteomes" id="UP000321717">
    <property type="component" value="Unassembled WGS sequence"/>
</dbReference>
<feature type="binding site" evidence="6">
    <location>
        <position position="85"/>
    </location>
    <ligand>
        <name>Mg(2+)</name>
        <dbReference type="ChEBI" id="CHEBI:18420"/>
        <label>2</label>
    </ligand>
</feature>
<keyword evidence="4 6" id="KW-0378">Hydrolase</keyword>
<dbReference type="GO" id="GO:0050427">
    <property type="term" value="P:3'-phosphoadenosine 5'-phosphosulfate metabolic process"/>
    <property type="evidence" value="ECO:0007669"/>
    <property type="project" value="TreeGrafter"/>
</dbReference>
<keyword evidence="6 7" id="KW-0479">Metal-binding</keyword>
<dbReference type="EC" id="3.1.3.7" evidence="6"/>
<feature type="binding site" evidence="6">
    <location>
        <position position="62"/>
    </location>
    <ligand>
        <name>substrate</name>
    </ligand>
</feature>
<evidence type="ECO:0000256" key="2">
    <source>
        <dbReference type="ARBA" id="ARBA00022475"/>
    </source>
</evidence>
<evidence type="ECO:0000313" key="9">
    <source>
        <dbReference type="Proteomes" id="UP000321717"/>
    </source>
</evidence>
<dbReference type="PROSITE" id="PS00630">
    <property type="entry name" value="IMP_2"/>
    <property type="match status" value="1"/>
</dbReference>
<dbReference type="InterPro" id="IPR050725">
    <property type="entry name" value="CysQ/Inositol_MonoPase"/>
</dbReference>
<feature type="binding site" evidence="7">
    <location>
        <position position="211"/>
    </location>
    <ligand>
        <name>Mg(2+)</name>
        <dbReference type="ChEBI" id="CHEBI:18420"/>
        <label>1</label>
        <note>catalytic</note>
    </ligand>
</feature>
<feature type="binding site" evidence="6">
    <location>
        <position position="84"/>
    </location>
    <ligand>
        <name>Mg(2+)</name>
        <dbReference type="ChEBI" id="CHEBI:18420"/>
        <label>1</label>
    </ligand>
</feature>
<feature type="binding site" evidence="6">
    <location>
        <begin position="84"/>
        <end position="87"/>
    </location>
    <ligand>
        <name>substrate</name>
    </ligand>
</feature>
<keyword evidence="6 7" id="KW-0460">Magnesium</keyword>
<dbReference type="InterPro" id="IPR000760">
    <property type="entry name" value="Inositol_monophosphatase-like"/>
</dbReference>
<name>A0A512HJF0_9HYPH</name>